<keyword evidence="4 10" id="KW-1134">Transmembrane beta strand</keyword>
<evidence type="ECO:0000313" key="16">
    <source>
        <dbReference type="Proteomes" id="UP000184339"/>
    </source>
</evidence>
<feature type="signal peptide" evidence="12">
    <location>
        <begin position="1"/>
        <end position="26"/>
    </location>
</feature>
<evidence type="ECO:0000256" key="3">
    <source>
        <dbReference type="ARBA" id="ARBA00022448"/>
    </source>
</evidence>
<dbReference type="Gene3D" id="2.40.170.20">
    <property type="entry name" value="TonB-dependent receptor, beta-barrel domain"/>
    <property type="match status" value="1"/>
</dbReference>
<dbReference type="SUPFAM" id="SSF56935">
    <property type="entry name" value="Porins"/>
    <property type="match status" value="1"/>
</dbReference>
<evidence type="ECO:0000256" key="1">
    <source>
        <dbReference type="ARBA" id="ARBA00004571"/>
    </source>
</evidence>
<sequence length="942" mass="101436">MKHEQFFKQSALSLALAMAFANQASAQQAAEPEKIQRVEITGSSIKRTAAEAAGSIQVLGRDDIARTGETTVLGILSSSSAIGTDISSASSSSGSFATGSSAAGMRGLGKVATLVLVNGRRIAQYGLSDGAQQNFTNLDAIPAAAVERIEILKDGASAIYGSDAIAGVINIILMKDYVGAEISSNYKEADGFRDMRNRSVSGKIGYGDIDENGFNTYLTYEAYKSDGYTTDDLRNHVPDWHRLTPGRSTWDNRSSFSPTGNYFLSATNIVAAPGCPAGNVDANDKQCKMDALPYAGQTTDAKRYAVASNTHFRLGKEIDANFELTYASASNAYIVPPFSTANGGTTTSTNIWYNVYGGKMVGPFSYPKLPVGHPNNPYAVPVEYRARLMDTGDGFNFNRTESDQYRAMLSLTGEIAGFDWKSAFGHMESKATKATRAPSAKGYTDAIVNGTYKFGQKNDSALLESMFPVRTTEGKSKITFFDATISGEVAQLPAGPLAIAVGTDIRRESYEMKSSDNVLNGDLVGIFGLQVKDAVDHYAIFTEATIPVVKKVELSAALRADKSSHSEAHISPKLGLRYNVTDSLLLRATAAGGFRAPNIVESGNGLGRSAITNSVEDPRRCPIANQLNALVQNAPGATAGDKALANTYRGYDCAGSLPSFASSNPNLKPETSRSLTAGFVIEPVKNWTAAVDYFFIERRNEIGTRGTIDILKGEAGLPAGQLVRIDNTATDNEFLALVKKYAPGTTLNYGGVGKLGMAYDPYVNSGRTRASGFDFDASGRFDTDLGQVRMKLEGAYLWKYQAFSVADNAYGPNQAGMYVAGNNTFASGYQGMSRLNTKFRLFLKKGAWDNGVTVNYRSGYSNNDESSPNYCATQKVAAQYLDTCGKVGSNTTVDYNLAYTGINHVRLSLYIDNIFQMEAPMQWRDGYQPQFRKIGVGANYKF</sequence>
<dbReference type="Gene3D" id="2.170.130.10">
    <property type="entry name" value="TonB-dependent receptor, plug domain"/>
    <property type="match status" value="1"/>
</dbReference>
<name>A0A1M7QTQ3_9BURK</name>
<dbReference type="InterPro" id="IPR000531">
    <property type="entry name" value="Beta-barrel_TonB"/>
</dbReference>
<protein>
    <submittedName>
        <fullName evidence="15">Iron complex outermembrane recepter protein</fullName>
    </submittedName>
</protein>
<evidence type="ECO:0000256" key="11">
    <source>
        <dbReference type="RuleBase" id="RU003357"/>
    </source>
</evidence>
<keyword evidence="7 10" id="KW-0472">Membrane</keyword>
<evidence type="ECO:0000256" key="5">
    <source>
        <dbReference type="ARBA" id="ARBA00022692"/>
    </source>
</evidence>
<feature type="domain" description="TonB-dependent receptor-like beta-barrel" evidence="13">
    <location>
        <begin position="376"/>
        <end position="914"/>
    </location>
</feature>
<comment type="subcellular location">
    <subcellularLocation>
        <location evidence="1 10">Cell outer membrane</location>
        <topology evidence="1 10">Multi-pass membrane protein</topology>
    </subcellularLocation>
</comment>
<dbReference type="PANTHER" id="PTHR47234:SF2">
    <property type="entry name" value="TONB-DEPENDENT RECEPTOR"/>
    <property type="match status" value="1"/>
</dbReference>
<dbReference type="InterPro" id="IPR039426">
    <property type="entry name" value="TonB-dep_rcpt-like"/>
</dbReference>
<evidence type="ECO:0000256" key="9">
    <source>
        <dbReference type="ARBA" id="ARBA00023237"/>
    </source>
</evidence>
<dbReference type="Pfam" id="PF07715">
    <property type="entry name" value="Plug"/>
    <property type="match status" value="1"/>
</dbReference>
<dbReference type="PANTHER" id="PTHR47234">
    <property type="match status" value="1"/>
</dbReference>
<keyword evidence="9 10" id="KW-0998">Cell outer membrane</keyword>
<keyword evidence="6 11" id="KW-0798">TonB box</keyword>
<evidence type="ECO:0000256" key="10">
    <source>
        <dbReference type="PROSITE-ProRule" id="PRU01360"/>
    </source>
</evidence>
<keyword evidence="8" id="KW-0675">Receptor</keyword>
<keyword evidence="5 10" id="KW-0812">Transmembrane</keyword>
<reference evidence="16" key="1">
    <citation type="submission" date="2016-11" db="EMBL/GenBank/DDBJ databases">
        <authorList>
            <person name="Varghese N."/>
            <person name="Submissions S."/>
        </authorList>
    </citation>
    <scope>NUCLEOTIDE SEQUENCE [LARGE SCALE GENOMIC DNA]</scope>
    <source>
        <strain evidence="16">Sac-22</strain>
    </source>
</reference>
<keyword evidence="3 10" id="KW-0813">Transport</keyword>
<evidence type="ECO:0000313" key="15">
    <source>
        <dbReference type="EMBL" id="SHN35133.1"/>
    </source>
</evidence>
<dbReference type="GO" id="GO:0009279">
    <property type="term" value="C:cell outer membrane"/>
    <property type="evidence" value="ECO:0007669"/>
    <property type="project" value="UniProtKB-SubCell"/>
</dbReference>
<evidence type="ECO:0000256" key="2">
    <source>
        <dbReference type="ARBA" id="ARBA00009810"/>
    </source>
</evidence>
<dbReference type="InterPro" id="IPR037066">
    <property type="entry name" value="Plug_dom_sf"/>
</dbReference>
<dbReference type="AlphaFoldDB" id="A0A1M7QTQ3"/>
<evidence type="ECO:0000256" key="12">
    <source>
        <dbReference type="SAM" id="SignalP"/>
    </source>
</evidence>
<keyword evidence="12" id="KW-0732">Signal</keyword>
<evidence type="ECO:0000256" key="8">
    <source>
        <dbReference type="ARBA" id="ARBA00023170"/>
    </source>
</evidence>
<evidence type="ECO:0000256" key="6">
    <source>
        <dbReference type="ARBA" id="ARBA00023077"/>
    </source>
</evidence>
<dbReference type="Proteomes" id="UP000184339">
    <property type="component" value="Unassembled WGS sequence"/>
</dbReference>
<dbReference type="InterPro" id="IPR036942">
    <property type="entry name" value="Beta-barrel_TonB_sf"/>
</dbReference>
<gene>
    <name evidence="15" type="ORF">SAMN05192549_1087</name>
</gene>
<accession>A0A1M7QTQ3</accession>
<dbReference type="InterPro" id="IPR012910">
    <property type="entry name" value="Plug_dom"/>
</dbReference>
<dbReference type="Pfam" id="PF00593">
    <property type="entry name" value="TonB_dep_Rec_b-barrel"/>
    <property type="match status" value="1"/>
</dbReference>
<dbReference type="PROSITE" id="PS52016">
    <property type="entry name" value="TONB_DEPENDENT_REC_3"/>
    <property type="match status" value="1"/>
</dbReference>
<feature type="domain" description="TonB-dependent receptor plug" evidence="14">
    <location>
        <begin position="50"/>
        <end position="168"/>
    </location>
</feature>
<proteinExistence type="inferred from homology"/>
<evidence type="ECO:0000256" key="7">
    <source>
        <dbReference type="ARBA" id="ARBA00023136"/>
    </source>
</evidence>
<evidence type="ECO:0000259" key="14">
    <source>
        <dbReference type="Pfam" id="PF07715"/>
    </source>
</evidence>
<evidence type="ECO:0000259" key="13">
    <source>
        <dbReference type="Pfam" id="PF00593"/>
    </source>
</evidence>
<dbReference type="RefSeq" id="WP_229255752.1">
    <property type="nucleotide sequence ID" value="NZ_FRCX01000008.1"/>
</dbReference>
<feature type="chain" id="PRO_5013065487" evidence="12">
    <location>
        <begin position="27"/>
        <end position="942"/>
    </location>
</feature>
<dbReference type="EMBL" id="FRCX01000008">
    <property type="protein sequence ID" value="SHN35133.1"/>
    <property type="molecule type" value="Genomic_DNA"/>
</dbReference>
<organism evidence="15 16">
    <name type="scientific">Duganella sacchari</name>
    <dbReference type="NCBI Taxonomy" id="551987"/>
    <lineage>
        <taxon>Bacteria</taxon>
        <taxon>Pseudomonadati</taxon>
        <taxon>Pseudomonadota</taxon>
        <taxon>Betaproteobacteria</taxon>
        <taxon>Burkholderiales</taxon>
        <taxon>Oxalobacteraceae</taxon>
        <taxon>Telluria group</taxon>
        <taxon>Duganella</taxon>
    </lineage>
</organism>
<evidence type="ECO:0000256" key="4">
    <source>
        <dbReference type="ARBA" id="ARBA00022452"/>
    </source>
</evidence>
<keyword evidence="16" id="KW-1185">Reference proteome</keyword>
<dbReference type="STRING" id="551987.SAMN05192549_1087"/>
<comment type="similarity">
    <text evidence="2 10 11">Belongs to the TonB-dependent receptor family.</text>
</comment>